<dbReference type="Gene3D" id="3.40.50.980">
    <property type="match status" value="2"/>
</dbReference>
<keyword evidence="6" id="KW-1185">Reference proteome</keyword>
<dbReference type="InterPro" id="IPR020459">
    <property type="entry name" value="AMP-binding"/>
</dbReference>
<feature type="domain" description="Carrier" evidence="1">
    <location>
        <begin position="541"/>
        <end position="615"/>
    </location>
</feature>
<organism evidence="4 7">
    <name type="scientific">Xenorhabdus hominickii</name>
    <dbReference type="NCBI Taxonomy" id="351679"/>
    <lineage>
        <taxon>Bacteria</taxon>
        <taxon>Pseudomonadati</taxon>
        <taxon>Pseudomonadota</taxon>
        <taxon>Gammaproteobacteria</taxon>
        <taxon>Enterobacterales</taxon>
        <taxon>Morganellaceae</taxon>
        <taxon>Xenorhabdus</taxon>
    </lineage>
</organism>
<evidence type="ECO:0000313" key="4">
    <source>
        <dbReference type="EMBL" id="PHM52954.1"/>
    </source>
</evidence>
<dbReference type="InterPro" id="IPR010071">
    <property type="entry name" value="AA_adenyl_dom"/>
</dbReference>
<dbReference type="KEGG" id="xho:A9255_04865"/>
<dbReference type="InterPro" id="IPR000873">
    <property type="entry name" value="AMP-dep_synth/lig_dom"/>
</dbReference>
<reference evidence="4 7" key="2">
    <citation type="journal article" date="2017" name="Nat. Microbiol.">
        <title>Natural product diversity associated with the nematode symbionts Photorhabdus and Xenorhabdus.</title>
        <authorList>
            <person name="Tobias N.J."/>
            <person name="Wolff H."/>
            <person name="Djahanschiri B."/>
            <person name="Grundmann F."/>
            <person name="Kronenwerth M."/>
            <person name="Shi Y.M."/>
            <person name="Simonyi S."/>
            <person name="Grun P."/>
            <person name="Shapiro-Ilan D."/>
            <person name="Pidot S.J."/>
            <person name="Stinear T.P."/>
            <person name="Ebersberger I."/>
            <person name="Bode H.B."/>
        </authorList>
    </citation>
    <scope>NUCLEOTIDE SEQUENCE [LARGE SCALE GENOMIC DNA]</scope>
    <source>
        <strain evidence="4 7">DSM 17903</strain>
    </source>
</reference>
<dbReference type="Pfam" id="PF00501">
    <property type="entry name" value="AMP-binding"/>
    <property type="match status" value="1"/>
</dbReference>
<dbReference type="GO" id="GO:0044550">
    <property type="term" value="P:secondary metabolite biosynthetic process"/>
    <property type="evidence" value="ECO:0007669"/>
    <property type="project" value="TreeGrafter"/>
</dbReference>
<dbReference type="CDD" id="cd17651">
    <property type="entry name" value="A_NRPS_VisG_like"/>
    <property type="match status" value="1"/>
</dbReference>
<dbReference type="EMBL" id="CP016176">
    <property type="protein sequence ID" value="AOM39961.1"/>
    <property type="molecule type" value="Genomic_DNA"/>
</dbReference>
<dbReference type="GO" id="GO:0031177">
    <property type="term" value="F:phosphopantetheine binding"/>
    <property type="evidence" value="ECO:0007669"/>
    <property type="project" value="TreeGrafter"/>
</dbReference>
<dbReference type="Gene3D" id="3.30.300.30">
    <property type="match status" value="1"/>
</dbReference>
<dbReference type="Proteomes" id="UP000225433">
    <property type="component" value="Unassembled WGS sequence"/>
</dbReference>
<reference evidence="2 6" key="1">
    <citation type="submission" date="2016-06" db="EMBL/GenBank/DDBJ databases">
        <title>Bacterial characters and pathogenicity of Xenorhabdus hominickii from an entomopathogenic nematode, Steinernema monticolum.</title>
        <authorList>
            <person name="Park Y."/>
            <person name="Kim Y."/>
        </authorList>
    </citation>
    <scope>NUCLEOTIDE SEQUENCE [LARGE SCALE GENOMIC DNA]</scope>
    <source>
        <strain evidence="2 6">ANU1</strain>
    </source>
</reference>
<dbReference type="GO" id="GO:0005737">
    <property type="term" value="C:cytoplasm"/>
    <property type="evidence" value="ECO:0007669"/>
    <property type="project" value="TreeGrafter"/>
</dbReference>
<name>A0A2G0Q161_XENHO</name>
<dbReference type="Gene3D" id="3.30.559.30">
    <property type="entry name" value="Nonribosomal peptide synthetase, condensation domain"/>
    <property type="match status" value="1"/>
</dbReference>
<gene>
    <name evidence="2" type="ORF">A9255_04865</name>
    <name evidence="5" type="ORF">Xhom_03749</name>
    <name evidence="4" type="ORF">Xhom_03836</name>
    <name evidence="3" type="ORF">Xhom_04643</name>
</gene>
<dbReference type="GO" id="GO:0003824">
    <property type="term" value="F:catalytic activity"/>
    <property type="evidence" value="ECO:0007669"/>
    <property type="project" value="InterPro"/>
</dbReference>
<dbReference type="InterPro" id="IPR020845">
    <property type="entry name" value="AMP-binding_CS"/>
</dbReference>
<proteinExistence type="predicted"/>
<dbReference type="SUPFAM" id="SSF52777">
    <property type="entry name" value="CoA-dependent acyltransferases"/>
    <property type="match status" value="1"/>
</dbReference>
<evidence type="ECO:0000313" key="6">
    <source>
        <dbReference type="Proteomes" id="UP000094600"/>
    </source>
</evidence>
<dbReference type="PROSITE" id="PS00455">
    <property type="entry name" value="AMP_BINDING"/>
    <property type="match status" value="1"/>
</dbReference>
<dbReference type="AlphaFoldDB" id="A0A2G0Q161"/>
<dbReference type="EMBL" id="NJAI01000006">
    <property type="protein sequence ID" value="PHM53748.1"/>
    <property type="molecule type" value="Genomic_DNA"/>
</dbReference>
<evidence type="ECO:0000313" key="5">
    <source>
        <dbReference type="EMBL" id="PHM53748.1"/>
    </source>
</evidence>
<dbReference type="InterPro" id="IPR025110">
    <property type="entry name" value="AMP-bd_C"/>
</dbReference>
<dbReference type="RefSeq" id="WP_069315703.1">
    <property type="nucleotide sequence ID" value="NZ_CAWNQJ010000013.1"/>
</dbReference>
<dbReference type="EMBL" id="NJAI01000007">
    <property type="protein sequence ID" value="PHM52954.1"/>
    <property type="molecule type" value="Genomic_DNA"/>
</dbReference>
<dbReference type="Gene3D" id="1.10.1200.10">
    <property type="entry name" value="ACP-like"/>
    <property type="match status" value="1"/>
</dbReference>
<dbReference type="Pfam" id="PF00550">
    <property type="entry name" value="PP-binding"/>
    <property type="match status" value="1"/>
</dbReference>
<dbReference type="Pfam" id="PF13193">
    <property type="entry name" value="AMP-binding_C"/>
    <property type="match status" value="1"/>
</dbReference>
<dbReference type="PRINTS" id="PR00154">
    <property type="entry name" value="AMPBINDING"/>
</dbReference>
<evidence type="ECO:0000313" key="2">
    <source>
        <dbReference type="EMBL" id="AOM39961.1"/>
    </source>
</evidence>
<dbReference type="PROSITE" id="PS50075">
    <property type="entry name" value="CARRIER"/>
    <property type="match status" value="1"/>
</dbReference>
<dbReference type="EMBL" id="NJAI01000011">
    <property type="protein sequence ID" value="PHM51994.1"/>
    <property type="molecule type" value="Genomic_DNA"/>
</dbReference>
<dbReference type="PANTHER" id="PTHR45527">
    <property type="entry name" value="NONRIBOSOMAL PEPTIDE SYNTHETASE"/>
    <property type="match status" value="1"/>
</dbReference>
<dbReference type="PANTHER" id="PTHR45527:SF1">
    <property type="entry name" value="FATTY ACID SYNTHASE"/>
    <property type="match status" value="1"/>
</dbReference>
<dbReference type="FunFam" id="3.40.50.980:FF:000001">
    <property type="entry name" value="Non-ribosomal peptide synthetase"/>
    <property type="match status" value="1"/>
</dbReference>
<dbReference type="Gene3D" id="2.30.38.10">
    <property type="entry name" value="Luciferase, Domain 3"/>
    <property type="match status" value="1"/>
</dbReference>
<dbReference type="InterPro" id="IPR036736">
    <property type="entry name" value="ACP-like_sf"/>
</dbReference>
<accession>A0A2G0Q161</accession>
<dbReference type="NCBIfam" id="TIGR01733">
    <property type="entry name" value="AA-adenyl-dom"/>
    <property type="match status" value="1"/>
</dbReference>
<dbReference type="Pfam" id="PF00668">
    <property type="entry name" value="Condensation"/>
    <property type="match status" value="1"/>
</dbReference>
<dbReference type="InterPro" id="IPR009081">
    <property type="entry name" value="PP-bd_ACP"/>
</dbReference>
<sequence>MLADSLTENHSSDCCVHEFFERQVLKTPDSVAVRFGEQLLSYRELNRRANRLAHHIHRYHHDGDKISSVGICLERSIDTVVAVIGVLKAGVTYVPIDLSYPTERQAYILNDSNVSVVISRDDIISSLPETITCIDLAHHDFSSRNENDNNDSEAENLSVNCSPQDLAYLIYTSGSTGKPKGVQMPHQALVNLLVWQLQNQGDYSGKRTLQLSPLSFDISFQEIFSTLSCGGELILISNHLRLDQLALISFIAEQRIERIFLPYVALNGLAMAAIAQKCYPENLIDVITAGEQLVITTAIRQFFNILPHCRLHNHYGPSEAHVVTAYTLEGKAENWPVLPTIGSPIHNVEIHLLDANNRAITDNTPGELCIAGRQLAHGYHQRPEETAAKFVYLAVNGNSPTRMYRTGDLARWREDGLLELFGRMDFQVKIRGYRVEPGEVEALLMQHPAVRDAVVLAQGESSEDKRLVSFVIASEQASLHHSQSSIKESIQQFMKIVAPDYMRPAAIVIVDSFPLSASGKLDRKVFPVISIGKLRQQDFAPAKEGAEQVLAEVWRELLGIKTISRNSHFFNLGGHSLLIIKMALALRRRGFTADAHILYQNPVLSELAMQLQVCEPTEKDSDIVEKVLLRDDKSVPSSFDLSKHWGEGAVAEVRRILPENLCNQIRQQSRIHGVTAAALFHLSWAKVIACLTGCNDVVFSTVLLGRRLMCEDVEKAMGQFIKILPLQLHLDSQSVLTCLWNAQGSLMKLVEYEWASLLDQQLESARQSIQASGTTSLFNSLLNYYHSELYNTIPAHPFQAENPVPANEINYAGITERTHYPIYISIDDLAEDFVINVQIAQEMRGIEPVLICDMFLMILQEMVTALEISPEKKIGHIYCSNLAPI</sequence>
<dbReference type="Proteomes" id="UP000094600">
    <property type="component" value="Chromosome"/>
</dbReference>
<dbReference type="OrthoDB" id="6437256at2"/>
<evidence type="ECO:0000313" key="3">
    <source>
        <dbReference type="EMBL" id="PHM51994.1"/>
    </source>
</evidence>
<evidence type="ECO:0000259" key="1">
    <source>
        <dbReference type="PROSITE" id="PS50075"/>
    </source>
</evidence>
<evidence type="ECO:0000313" key="7">
    <source>
        <dbReference type="Proteomes" id="UP000225433"/>
    </source>
</evidence>
<dbReference type="SUPFAM" id="SSF47336">
    <property type="entry name" value="ACP-like"/>
    <property type="match status" value="1"/>
</dbReference>
<dbReference type="InterPro" id="IPR001242">
    <property type="entry name" value="Condensation_dom"/>
</dbReference>
<dbReference type="STRING" id="351679.A9255_04865"/>
<dbReference type="InterPro" id="IPR045851">
    <property type="entry name" value="AMP-bd_C_sf"/>
</dbReference>
<dbReference type="SUPFAM" id="SSF56801">
    <property type="entry name" value="Acetyl-CoA synthetase-like"/>
    <property type="match status" value="1"/>
</dbReference>
<protein>
    <submittedName>
        <fullName evidence="4">Amino acid adenylation</fullName>
    </submittedName>
</protein>
<dbReference type="GO" id="GO:0043041">
    <property type="term" value="P:amino acid activation for nonribosomal peptide biosynthetic process"/>
    <property type="evidence" value="ECO:0007669"/>
    <property type="project" value="TreeGrafter"/>
</dbReference>